<protein>
    <recommendedName>
        <fullName evidence="3">Fimbrial protein</fullName>
    </recommendedName>
</protein>
<proteinExistence type="predicted"/>
<evidence type="ECO:0008006" key="3">
    <source>
        <dbReference type="Google" id="ProtNLM"/>
    </source>
</evidence>
<sequence>MPVGADIPGSQHTFNVSGTCCTSGSNELSGDPIIACYYGNGTEIAGFPGVYSTGVKGGGIALTNSSGQRVVGGGVSCDTRNTSLGNLDSSLNYQILKGDTTPVNLGQQWAITPSASEGNLSIPFFARYYLNGQTLSSGSANGTATFTMIYY</sequence>
<dbReference type="Proteomes" id="UP000699865">
    <property type="component" value="Unassembled WGS sequence"/>
</dbReference>
<evidence type="ECO:0000313" key="2">
    <source>
        <dbReference type="Proteomes" id="UP000699865"/>
    </source>
</evidence>
<organism evidence="1 2">
    <name type="scientific">Rahnella perminowiae</name>
    <dbReference type="NCBI Taxonomy" id="2816244"/>
    <lineage>
        <taxon>Bacteria</taxon>
        <taxon>Pseudomonadati</taxon>
        <taxon>Pseudomonadota</taxon>
        <taxon>Gammaproteobacteria</taxon>
        <taxon>Enterobacterales</taxon>
        <taxon>Yersiniaceae</taxon>
        <taxon>Rahnella</taxon>
    </lineage>
</organism>
<reference evidence="1 2" key="1">
    <citation type="submission" date="2021-03" db="EMBL/GenBank/DDBJ databases">
        <title>Five novel Rahnella species.</title>
        <authorList>
            <person name="Brady C."/>
            <person name="Asselin J."/>
            <person name="Beer S."/>
            <person name="Bruberg M.B."/>
            <person name="Crampton B."/>
            <person name="Venter S."/>
            <person name="Arnold D."/>
            <person name="Denman S."/>
        </authorList>
    </citation>
    <scope>NUCLEOTIDE SEQUENCE [LARGE SCALE GENOMIC DNA]</scope>
    <source>
        <strain evidence="1 2">L72c</strain>
    </source>
</reference>
<evidence type="ECO:0000313" key="1">
    <source>
        <dbReference type="EMBL" id="MBU9838215.1"/>
    </source>
</evidence>
<gene>
    <name evidence="1" type="ORF">J1786_25855</name>
</gene>
<dbReference type="EMBL" id="JAFMOU010000072">
    <property type="protein sequence ID" value="MBU9838215.1"/>
    <property type="molecule type" value="Genomic_DNA"/>
</dbReference>
<name>A0ABS6L9L8_9GAMM</name>
<accession>A0ABS6L9L8</accession>
<comment type="caution">
    <text evidence="1">The sequence shown here is derived from an EMBL/GenBank/DDBJ whole genome shotgun (WGS) entry which is preliminary data.</text>
</comment>
<keyword evidence="2" id="KW-1185">Reference proteome</keyword>